<feature type="region of interest" description="Disordered" evidence="1">
    <location>
        <begin position="1"/>
        <end position="25"/>
    </location>
</feature>
<evidence type="ECO:0000256" key="1">
    <source>
        <dbReference type="SAM" id="MobiDB-lite"/>
    </source>
</evidence>
<dbReference type="Proteomes" id="UP000193067">
    <property type="component" value="Unassembled WGS sequence"/>
</dbReference>
<feature type="compositionally biased region" description="Basic and acidic residues" evidence="1">
    <location>
        <begin position="178"/>
        <end position="206"/>
    </location>
</feature>
<accession>A0A1Y2IND7</accession>
<feature type="region of interest" description="Disordered" evidence="1">
    <location>
        <begin position="105"/>
        <end position="139"/>
    </location>
</feature>
<evidence type="ECO:0000313" key="2">
    <source>
        <dbReference type="EMBL" id="OSD02154.1"/>
    </source>
</evidence>
<proteinExistence type="predicted"/>
<name>A0A1Y2IND7_TRAC3</name>
<keyword evidence="3" id="KW-1185">Reference proteome</keyword>
<organism evidence="2 3">
    <name type="scientific">Trametes coccinea (strain BRFM310)</name>
    <name type="common">Pycnoporus coccineus</name>
    <dbReference type="NCBI Taxonomy" id="1353009"/>
    <lineage>
        <taxon>Eukaryota</taxon>
        <taxon>Fungi</taxon>
        <taxon>Dikarya</taxon>
        <taxon>Basidiomycota</taxon>
        <taxon>Agaricomycotina</taxon>
        <taxon>Agaricomycetes</taxon>
        <taxon>Polyporales</taxon>
        <taxon>Polyporaceae</taxon>
        <taxon>Trametes</taxon>
    </lineage>
</organism>
<sequence length="213" mass="23816">MRWQLTAETGPWFSEPLQHGAGPNEDVRVGSPVRWETGSVGGALAGEGDCSIHQSLESGERPKRYGVVREASDRIVRRGASSAVQLGGCCDRGRKWWLSLEKRARDREHRPDAGGEQPRVEQETWGSVHTPRTRTVWRGPSTRDGRWIVAHQVSAAGKVWRGGVCARFGMFGAGEEMRRGRAVRNSDRNGGECKRKWRRADSRRGQWAESVSE</sequence>
<feature type="compositionally biased region" description="Basic and acidic residues" evidence="1">
    <location>
        <begin position="105"/>
        <end position="122"/>
    </location>
</feature>
<dbReference type="EMBL" id="KZ084107">
    <property type="protein sequence ID" value="OSD02154.1"/>
    <property type="molecule type" value="Genomic_DNA"/>
</dbReference>
<evidence type="ECO:0000313" key="3">
    <source>
        <dbReference type="Proteomes" id="UP000193067"/>
    </source>
</evidence>
<dbReference type="AlphaFoldDB" id="A0A1Y2IND7"/>
<feature type="region of interest" description="Disordered" evidence="1">
    <location>
        <begin position="178"/>
        <end position="213"/>
    </location>
</feature>
<reference evidence="2 3" key="1">
    <citation type="journal article" date="2015" name="Biotechnol. Biofuels">
        <title>Enhanced degradation of softwood versus hardwood by the white-rot fungus Pycnoporus coccineus.</title>
        <authorList>
            <person name="Couturier M."/>
            <person name="Navarro D."/>
            <person name="Chevret D."/>
            <person name="Henrissat B."/>
            <person name="Piumi F."/>
            <person name="Ruiz-Duenas F.J."/>
            <person name="Martinez A.T."/>
            <person name="Grigoriev I.V."/>
            <person name="Riley R."/>
            <person name="Lipzen A."/>
            <person name="Berrin J.G."/>
            <person name="Master E.R."/>
            <person name="Rosso M.N."/>
        </authorList>
    </citation>
    <scope>NUCLEOTIDE SEQUENCE [LARGE SCALE GENOMIC DNA]</scope>
    <source>
        <strain evidence="2 3">BRFM310</strain>
    </source>
</reference>
<protein>
    <submittedName>
        <fullName evidence="2">Uncharacterized protein</fullName>
    </submittedName>
</protein>
<gene>
    <name evidence="2" type="ORF">PYCCODRAFT_446566</name>
</gene>